<dbReference type="Pfam" id="PF06572">
    <property type="entry name" value="DUF1131"/>
    <property type="match status" value="1"/>
</dbReference>
<evidence type="ECO:0000256" key="1">
    <source>
        <dbReference type="SAM" id="SignalP"/>
    </source>
</evidence>
<sequence>MTIRPLLLALPLMLTGCSTMANMHMPQMSWSSLNPINWFGSSLEVTDEGVGKVTASTPLNETAVNDGLNGDYRLMSGMSMSNGKMRSFYQAMDGKTVKLTVSGEPKGNVDRIVVSDPDVKSQWGVKIGTPFSDLYTKAFDACQKGQGDDAQNVECKAPNSQHVSYIFSGAWDGPDELMPSDDSLKNWKVSKIVWHAANN</sequence>
<keyword evidence="2" id="KW-0449">Lipoprotein</keyword>
<dbReference type="NCBIfam" id="NF007990">
    <property type="entry name" value="PRK10718.1"/>
    <property type="match status" value="1"/>
</dbReference>
<feature type="signal peptide" evidence="1">
    <location>
        <begin position="1"/>
        <end position="21"/>
    </location>
</feature>
<feature type="chain" id="PRO_5010852279" evidence="1">
    <location>
        <begin position="22"/>
        <end position="199"/>
    </location>
</feature>
<evidence type="ECO:0000313" key="3">
    <source>
        <dbReference type="Proteomes" id="UP000192536"/>
    </source>
</evidence>
<dbReference type="EMBL" id="MRWE01000029">
    <property type="protein sequence ID" value="ORJ24408.1"/>
    <property type="molecule type" value="Genomic_DNA"/>
</dbReference>
<keyword evidence="3" id="KW-1185">Reference proteome</keyword>
<keyword evidence="1" id="KW-0732">Signal</keyword>
<dbReference type="Gene3D" id="2.60.460.10">
    <property type="entry name" value="protein yfey like domain"/>
    <property type="match status" value="1"/>
</dbReference>
<organism evidence="2 3">
    <name type="scientific">Rouxiella badensis</name>
    <dbReference type="NCBI Taxonomy" id="1646377"/>
    <lineage>
        <taxon>Bacteria</taxon>
        <taxon>Pseudomonadati</taxon>
        <taxon>Pseudomonadota</taxon>
        <taxon>Gammaproteobacteria</taxon>
        <taxon>Enterobacterales</taxon>
        <taxon>Yersiniaceae</taxon>
        <taxon>Rouxiella</taxon>
    </lineage>
</organism>
<dbReference type="PROSITE" id="PS51257">
    <property type="entry name" value="PROKAR_LIPOPROTEIN"/>
    <property type="match status" value="1"/>
</dbReference>
<comment type="caution">
    <text evidence="2">The sequence shown here is derived from an EMBL/GenBank/DDBJ whole genome shotgun (WGS) entry which is preliminary data.</text>
</comment>
<dbReference type="STRING" id="1646377.BS640_16190"/>
<name>A0A1X0WC89_9GAMM</name>
<protein>
    <submittedName>
        <fullName evidence="2">RpoE-regulated lipoprotein</fullName>
    </submittedName>
</protein>
<accession>A0A1X0WC89</accession>
<dbReference type="Proteomes" id="UP000192536">
    <property type="component" value="Unassembled WGS sequence"/>
</dbReference>
<evidence type="ECO:0000313" key="2">
    <source>
        <dbReference type="EMBL" id="ORJ24408.1"/>
    </source>
</evidence>
<dbReference type="AlphaFoldDB" id="A0A1X0WC89"/>
<proteinExistence type="predicted"/>
<dbReference type="RefSeq" id="WP_017490678.1">
    <property type="nucleotide sequence ID" value="NZ_CAUQAZ010000144.1"/>
</dbReference>
<gene>
    <name evidence="2" type="ORF">BS640_16190</name>
</gene>
<reference evidence="2 3" key="1">
    <citation type="journal article" date="2017" name="Int. J. Syst. Evol. Microbiol.">
        <title>Rouxiella badensis sp. nov. and Rouxiella silvae sp. nov. isolated from peat bog soil in Germany and emendation of the genus description.</title>
        <authorList>
            <person name="Le Fleche-Mateos A."/>
            <person name="Kugler J.H."/>
            <person name="Hansen S.H."/>
            <person name="Syldatk C."/>
            <person name="Hausmann R."/>
            <person name="Lomprez F."/>
            <person name="Vandenbogaert M."/>
            <person name="Manuguerra J.C."/>
            <person name="Grimont P.A."/>
        </authorList>
    </citation>
    <scope>NUCLEOTIDE SEQUENCE [LARGE SCALE GENOMIC DNA]</scope>
    <source>
        <strain evidence="2 3">DSM 100043</strain>
    </source>
</reference>
<dbReference type="InterPro" id="IPR038714">
    <property type="entry name" value="YfeY-like_sf"/>
</dbReference>
<dbReference type="GeneID" id="93564748"/>
<dbReference type="InterPro" id="IPR010938">
    <property type="entry name" value="DUF1131"/>
</dbReference>